<evidence type="ECO:0000259" key="6">
    <source>
        <dbReference type="Pfam" id="PF13677"/>
    </source>
</evidence>
<feature type="region of interest" description="Disordered" evidence="4">
    <location>
        <begin position="75"/>
        <end position="119"/>
    </location>
</feature>
<feature type="domain" description="Motility protein B-like N-terminal" evidence="6">
    <location>
        <begin position="13"/>
        <end position="65"/>
    </location>
</feature>
<organism evidence="7 8">
    <name type="scientific">Rubellimicrobium aerolatum</name>
    <dbReference type="NCBI Taxonomy" id="490979"/>
    <lineage>
        <taxon>Bacteria</taxon>
        <taxon>Pseudomonadati</taxon>
        <taxon>Pseudomonadota</taxon>
        <taxon>Alphaproteobacteria</taxon>
        <taxon>Rhodobacterales</taxon>
        <taxon>Roseobacteraceae</taxon>
        <taxon>Rubellimicrobium</taxon>
    </lineage>
</organism>
<dbReference type="PANTHER" id="PTHR30329">
    <property type="entry name" value="STATOR ELEMENT OF FLAGELLAR MOTOR COMPLEX"/>
    <property type="match status" value="1"/>
</dbReference>
<keyword evidence="7" id="KW-0966">Cell projection</keyword>
<proteinExistence type="predicted"/>
<dbReference type="RefSeq" id="WP_209838394.1">
    <property type="nucleotide sequence ID" value="NZ_JAGGJP010000003.1"/>
</dbReference>
<dbReference type="EMBL" id="JBHSNA010000003">
    <property type="protein sequence ID" value="MFC5565707.1"/>
    <property type="molecule type" value="Genomic_DNA"/>
</dbReference>
<keyword evidence="2 5" id="KW-0812">Transmembrane</keyword>
<dbReference type="PANTHER" id="PTHR30329:SF21">
    <property type="entry name" value="LIPOPROTEIN YIAD-RELATED"/>
    <property type="match status" value="1"/>
</dbReference>
<gene>
    <name evidence="7" type="ORF">ACFPOC_04650</name>
</gene>
<dbReference type="SUPFAM" id="SSF103088">
    <property type="entry name" value="OmpA-like"/>
    <property type="match status" value="1"/>
</dbReference>
<evidence type="ECO:0000313" key="7">
    <source>
        <dbReference type="EMBL" id="MFC5565707.1"/>
    </source>
</evidence>
<comment type="caution">
    <text evidence="7">The sequence shown here is derived from an EMBL/GenBank/DDBJ whole genome shotgun (WGS) entry which is preliminary data.</text>
</comment>
<evidence type="ECO:0000256" key="4">
    <source>
        <dbReference type="SAM" id="MobiDB-lite"/>
    </source>
</evidence>
<dbReference type="Proteomes" id="UP001596056">
    <property type="component" value="Unassembled WGS sequence"/>
</dbReference>
<dbReference type="Pfam" id="PF13677">
    <property type="entry name" value="MotB_plug"/>
    <property type="match status" value="1"/>
</dbReference>
<dbReference type="Gene3D" id="3.30.1330.60">
    <property type="entry name" value="OmpA-like domain"/>
    <property type="match status" value="1"/>
</dbReference>
<feature type="transmembrane region" description="Helical" evidence="5">
    <location>
        <begin position="30"/>
        <end position="49"/>
    </location>
</feature>
<keyword evidence="8" id="KW-1185">Reference proteome</keyword>
<keyword evidence="3 5" id="KW-0472">Membrane</keyword>
<evidence type="ECO:0000256" key="2">
    <source>
        <dbReference type="ARBA" id="ARBA00022692"/>
    </source>
</evidence>
<keyword evidence="7" id="KW-0282">Flagellum</keyword>
<evidence type="ECO:0000256" key="3">
    <source>
        <dbReference type="ARBA" id="ARBA00023136"/>
    </source>
</evidence>
<sequence>MSKGAGLAPIIIKRKKAGGGDGHHGGAWKVAYADFVTAMMAFFLLMWLLNATTEQQRKGLADYFAPDIPLSRVSGGSDGMFGGDSPTSSDAARTEGKTAPGLVGAAGFPGQGESESEAADRAAEVAALVKIEDALLGRGGESFISEEALQHVVTRLTDEGLVVEIFATPGAPIFDAFDEPLPATFEIVGTVARMAGLVTNPVAVAAHVPAAPALLAPSPAWDSSLARADRTRRMLGDHGLPAERIARVTGHGDRSPAVGDPTAPRNDRLEITLLRRGREGGLR</sequence>
<dbReference type="InterPro" id="IPR036737">
    <property type="entry name" value="OmpA-like_sf"/>
</dbReference>
<comment type="subcellular location">
    <subcellularLocation>
        <location evidence="1">Membrane</location>
    </subcellularLocation>
</comment>
<evidence type="ECO:0000313" key="8">
    <source>
        <dbReference type="Proteomes" id="UP001596056"/>
    </source>
</evidence>
<dbReference type="InterPro" id="IPR050330">
    <property type="entry name" value="Bact_OuterMem_StrucFunc"/>
</dbReference>
<name>A0ABW0S9W2_9RHOB</name>
<protein>
    <submittedName>
        <fullName evidence="7">Flagellar motor protein MotB</fullName>
    </submittedName>
</protein>
<evidence type="ECO:0000256" key="5">
    <source>
        <dbReference type="SAM" id="Phobius"/>
    </source>
</evidence>
<keyword evidence="5" id="KW-1133">Transmembrane helix</keyword>
<reference evidence="8" key="1">
    <citation type="journal article" date="2019" name="Int. J. Syst. Evol. Microbiol.">
        <title>The Global Catalogue of Microorganisms (GCM) 10K type strain sequencing project: providing services to taxonomists for standard genome sequencing and annotation.</title>
        <authorList>
            <consortium name="The Broad Institute Genomics Platform"/>
            <consortium name="The Broad Institute Genome Sequencing Center for Infectious Disease"/>
            <person name="Wu L."/>
            <person name="Ma J."/>
        </authorList>
    </citation>
    <scope>NUCLEOTIDE SEQUENCE [LARGE SCALE GENOMIC DNA]</scope>
    <source>
        <strain evidence="8">KACC 11588</strain>
    </source>
</reference>
<evidence type="ECO:0000256" key="1">
    <source>
        <dbReference type="ARBA" id="ARBA00004370"/>
    </source>
</evidence>
<dbReference type="InterPro" id="IPR025713">
    <property type="entry name" value="MotB-like_N_dom"/>
</dbReference>
<accession>A0ABW0S9W2</accession>
<keyword evidence="7" id="KW-0969">Cilium</keyword>